<proteinExistence type="predicted"/>
<feature type="compositionally biased region" description="Low complexity" evidence="1">
    <location>
        <begin position="52"/>
        <end position="70"/>
    </location>
</feature>
<feature type="compositionally biased region" description="Basic and acidic residues" evidence="1">
    <location>
        <begin position="10"/>
        <end position="29"/>
    </location>
</feature>
<comment type="caution">
    <text evidence="2">The sequence shown here is derived from an EMBL/GenBank/DDBJ whole genome shotgun (WGS) entry which is preliminary data.</text>
</comment>
<name>A0AAN8NZH5_POLSC</name>
<organism evidence="2 3">
    <name type="scientific">Polyplax serrata</name>
    <name type="common">Common mouse louse</name>
    <dbReference type="NCBI Taxonomy" id="468196"/>
    <lineage>
        <taxon>Eukaryota</taxon>
        <taxon>Metazoa</taxon>
        <taxon>Ecdysozoa</taxon>
        <taxon>Arthropoda</taxon>
        <taxon>Hexapoda</taxon>
        <taxon>Insecta</taxon>
        <taxon>Pterygota</taxon>
        <taxon>Neoptera</taxon>
        <taxon>Paraneoptera</taxon>
        <taxon>Psocodea</taxon>
        <taxon>Troctomorpha</taxon>
        <taxon>Phthiraptera</taxon>
        <taxon>Anoplura</taxon>
        <taxon>Polyplacidae</taxon>
        <taxon>Polyplax</taxon>
    </lineage>
</organism>
<gene>
    <name evidence="2" type="ORF">RUM43_002996</name>
</gene>
<evidence type="ECO:0000256" key="1">
    <source>
        <dbReference type="SAM" id="MobiDB-lite"/>
    </source>
</evidence>
<protein>
    <recommendedName>
        <fullName evidence="4">LITAF domain-containing protein</fullName>
    </recommendedName>
</protein>
<dbReference type="Proteomes" id="UP001372834">
    <property type="component" value="Unassembled WGS sequence"/>
</dbReference>
<evidence type="ECO:0000313" key="3">
    <source>
        <dbReference type="Proteomes" id="UP001372834"/>
    </source>
</evidence>
<feature type="region of interest" description="Disordered" evidence="1">
    <location>
        <begin position="114"/>
        <end position="133"/>
    </location>
</feature>
<evidence type="ECO:0008006" key="4">
    <source>
        <dbReference type="Google" id="ProtNLM"/>
    </source>
</evidence>
<accession>A0AAN8NZH5</accession>
<evidence type="ECO:0000313" key="2">
    <source>
        <dbReference type="EMBL" id="KAK6629179.1"/>
    </source>
</evidence>
<reference evidence="2 3" key="1">
    <citation type="submission" date="2023-10" db="EMBL/GenBank/DDBJ databases">
        <title>Genomes of two closely related lineages of the louse Polyplax serrata with different host specificities.</title>
        <authorList>
            <person name="Martinu J."/>
            <person name="Tarabai H."/>
            <person name="Stefka J."/>
            <person name="Hypsa V."/>
        </authorList>
    </citation>
    <scope>NUCLEOTIDE SEQUENCE [LARGE SCALE GENOMIC DNA]</scope>
    <source>
        <strain evidence="2">HR10_N</strain>
    </source>
</reference>
<dbReference type="EMBL" id="JAWJWE010000036">
    <property type="protein sequence ID" value="KAK6629179.1"/>
    <property type="molecule type" value="Genomic_DNA"/>
</dbReference>
<sequence length="231" mass="24965">MDGNSCEGETSEKEDKHEEGESKTGKSSEDVTEFAFGGTRLARPEQQDRQAGTSSGVVSDRVGSSIDGSGPSFGFPLPRTEENVPDVSTGSGKQVSVCPNPDSVQCQVVVRDTPVQSEPRRDSIGPPPSYSFVMNEKRKGRVMTETEDIIERPPPPSYAGLRGLYQPPSPLPSENEDNRLCLLPSFAEPIWRSHSQPAFCSRCGILILTTTHAHESVATHVAALALCLFGY</sequence>
<dbReference type="AlphaFoldDB" id="A0AAN8NZH5"/>
<feature type="region of interest" description="Disordered" evidence="1">
    <location>
        <begin position="1"/>
        <end position="99"/>
    </location>
</feature>